<feature type="region of interest" description="Disordered" evidence="1">
    <location>
        <begin position="49"/>
        <end position="108"/>
    </location>
</feature>
<name>A0A445MMM9_ENSVE</name>
<dbReference type="EMBL" id="KV876845">
    <property type="protein sequence ID" value="RZR75485.1"/>
    <property type="molecule type" value="Genomic_DNA"/>
</dbReference>
<feature type="compositionally biased region" description="Acidic residues" evidence="1">
    <location>
        <begin position="49"/>
        <end position="70"/>
    </location>
</feature>
<protein>
    <submittedName>
        <fullName evidence="2">Uncharacterized protein</fullName>
    </submittedName>
</protein>
<accession>A0A445MMM9</accession>
<dbReference type="AlphaFoldDB" id="A0A445MMM9"/>
<gene>
    <name evidence="2" type="ORF">BHM03_00059085</name>
</gene>
<feature type="region of interest" description="Disordered" evidence="1">
    <location>
        <begin position="1"/>
        <end position="25"/>
    </location>
</feature>
<feature type="compositionally biased region" description="Low complexity" evidence="1">
    <location>
        <begin position="7"/>
        <end position="19"/>
    </location>
</feature>
<sequence>MEFWGKSFSLSASLSSLPSRSRDCSKSVKIPNLNLMTRIFHWPRISMDMLDEDDDSDDEDADESSDEEEEATPKKVETGNKRPAGSAVKTPAPEKKAKVISPAGNQKT</sequence>
<evidence type="ECO:0000256" key="1">
    <source>
        <dbReference type="SAM" id="MobiDB-lite"/>
    </source>
</evidence>
<feature type="compositionally biased region" description="Basic and acidic residues" evidence="1">
    <location>
        <begin position="71"/>
        <end position="80"/>
    </location>
</feature>
<organism evidence="2">
    <name type="scientific">Ensete ventricosum</name>
    <name type="common">Abyssinian banana</name>
    <name type="synonym">Musa ensete</name>
    <dbReference type="NCBI Taxonomy" id="4639"/>
    <lineage>
        <taxon>Eukaryota</taxon>
        <taxon>Viridiplantae</taxon>
        <taxon>Streptophyta</taxon>
        <taxon>Embryophyta</taxon>
        <taxon>Tracheophyta</taxon>
        <taxon>Spermatophyta</taxon>
        <taxon>Magnoliopsida</taxon>
        <taxon>Liliopsida</taxon>
        <taxon>Zingiberales</taxon>
        <taxon>Musaceae</taxon>
        <taxon>Ensete</taxon>
    </lineage>
</organism>
<evidence type="ECO:0000313" key="2">
    <source>
        <dbReference type="EMBL" id="RZR75485.1"/>
    </source>
</evidence>
<dbReference type="Proteomes" id="UP000290560">
    <property type="component" value="Unassembled WGS sequence"/>
</dbReference>
<reference evidence="2" key="1">
    <citation type="journal article" date="2018" name="Data Brief">
        <title>Genome sequence data from 17 accessions of Ensete ventricosum, a staple food crop for millions in Ethiopia.</title>
        <authorList>
            <person name="Yemataw Z."/>
            <person name="Muzemil S."/>
            <person name="Ambachew D."/>
            <person name="Tripathi L."/>
            <person name="Tesfaye K."/>
            <person name="Chala A."/>
            <person name="Farbos A."/>
            <person name="O'Neill P."/>
            <person name="Moore K."/>
            <person name="Grant M."/>
            <person name="Studholme D.J."/>
        </authorList>
    </citation>
    <scope>NUCLEOTIDE SEQUENCE [LARGE SCALE GENOMIC DNA]</scope>
    <source>
        <tissue evidence="2">Leaf</tissue>
    </source>
</reference>
<feature type="non-terminal residue" evidence="2">
    <location>
        <position position="108"/>
    </location>
</feature>
<proteinExistence type="predicted"/>